<dbReference type="PROSITE" id="PS50883">
    <property type="entry name" value="EAL"/>
    <property type="match status" value="1"/>
</dbReference>
<evidence type="ECO:0000256" key="2">
    <source>
        <dbReference type="PROSITE-ProRule" id="PRU00169"/>
    </source>
</evidence>
<evidence type="ECO:0008006" key="7">
    <source>
        <dbReference type="Google" id="ProtNLM"/>
    </source>
</evidence>
<evidence type="ECO:0000259" key="3">
    <source>
        <dbReference type="PROSITE" id="PS50110"/>
    </source>
</evidence>
<dbReference type="SUPFAM" id="SSF52172">
    <property type="entry name" value="CheY-like"/>
    <property type="match status" value="1"/>
</dbReference>
<dbReference type="SUPFAM" id="SSF141868">
    <property type="entry name" value="EAL domain-like"/>
    <property type="match status" value="1"/>
</dbReference>
<dbReference type="EMBL" id="BOMI01000067">
    <property type="protein sequence ID" value="GID74951.1"/>
    <property type="molecule type" value="Genomic_DNA"/>
</dbReference>
<dbReference type="SMART" id="SM00448">
    <property type="entry name" value="REC"/>
    <property type="match status" value="1"/>
</dbReference>
<sequence>MTVARPRVLLVDDDPRILAGLRRQLHRRYEVVTAPCGEEGLAAIAGQDPFAVVISDMRMPGMDGATFLAEMRAAAPRTTRILLTGQTELSAAIRAINDGQVFRLLDKPCPPEVLDRALEDGVTRYRTACEEHRLLASAISDRHVLAGAADPLVRPGSTEYELWYQPIVSLPAGQVTAVQAVLHGGEPRPEPGPPARRWPAAEPTMPLRRWVMAAACQEVASWPPLTAAGGMRVHLRIGTDHLNDPLMADDLARTFVLSGLPPERVVMEIDDTVTIGDAEVEQRLRALGVWGVGLCLVHSRDDLLEACLTSGIAFGGVKLTDVALIDSPGSAGVLATVRQRGLRLAIDGIRTSEEHHRAVAAGCTAAQGPYYGGDASPSTLLTGLADLH</sequence>
<evidence type="ECO:0000313" key="5">
    <source>
        <dbReference type="EMBL" id="GID74951.1"/>
    </source>
</evidence>
<protein>
    <recommendedName>
        <fullName evidence="7">EAL domain-containing protein</fullName>
    </recommendedName>
</protein>
<dbReference type="PANTHER" id="PTHR44591">
    <property type="entry name" value="STRESS RESPONSE REGULATOR PROTEIN 1"/>
    <property type="match status" value="1"/>
</dbReference>
<dbReference type="Pfam" id="PF00563">
    <property type="entry name" value="EAL"/>
    <property type="match status" value="1"/>
</dbReference>
<dbReference type="PROSITE" id="PS50110">
    <property type="entry name" value="RESPONSE_REGULATORY"/>
    <property type="match status" value="1"/>
</dbReference>
<dbReference type="Pfam" id="PF00072">
    <property type="entry name" value="Response_reg"/>
    <property type="match status" value="1"/>
</dbReference>
<dbReference type="SMART" id="SM00052">
    <property type="entry name" value="EAL"/>
    <property type="match status" value="1"/>
</dbReference>
<dbReference type="CDD" id="cd17569">
    <property type="entry name" value="REC_HupR-like"/>
    <property type="match status" value="1"/>
</dbReference>
<evidence type="ECO:0000256" key="1">
    <source>
        <dbReference type="ARBA" id="ARBA00022553"/>
    </source>
</evidence>
<dbReference type="RefSeq" id="WP_203764254.1">
    <property type="nucleotide sequence ID" value="NZ_BAAABO010000036.1"/>
</dbReference>
<dbReference type="Proteomes" id="UP000609879">
    <property type="component" value="Unassembled WGS sequence"/>
</dbReference>
<dbReference type="Gene3D" id="3.40.50.2300">
    <property type="match status" value="1"/>
</dbReference>
<reference evidence="5 6" key="1">
    <citation type="submission" date="2021-01" db="EMBL/GenBank/DDBJ databases">
        <title>Whole genome shotgun sequence of Actinoplanes deccanensis NBRC 13994.</title>
        <authorList>
            <person name="Komaki H."/>
            <person name="Tamura T."/>
        </authorList>
    </citation>
    <scope>NUCLEOTIDE SEQUENCE [LARGE SCALE GENOMIC DNA]</scope>
    <source>
        <strain evidence="5 6">NBRC 13994</strain>
    </source>
</reference>
<proteinExistence type="predicted"/>
<dbReference type="InterPro" id="IPR001789">
    <property type="entry name" value="Sig_transdc_resp-reg_receiver"/>
</dbReference>
<dbReference type="InterPro" id="IPR050595">
    <property type="entry name" value="Bact_response_regulator"/>
</dbReference>
<feature type="domain" description="Response regulatory" evidence="3">
    <location>
        <begin position="7"/>
        <end position="122"/>
    </location>
</feature>
<dbReference type="Gene3D" id="3.20.20.450">
    <property type="entry name" value="EAL domain"/>
    <property type="match status" value="1"/>
</dbReference>
<feature type="modified residue" description="4-aspartylphosphate" evidence="2">
    <location>
        <position position="56"/>
    </location>
</feature>
<feature type="domain" description="EAL" evidence="4">
    <location>
        <begin position="142"/>
        <end position="388"/>
    </location>
</feature>
<dbReference type="PANTHER" id="PTHR44591:SF19">
    <property type="entry name" value="TWO-COMPONENT RESPONSE REGULATOR-RELATED"/>
    <property type="match status" value="1"/>
</dbReference>
<dbReference type="InterPro" id="IPR035919">
    <property type="entry name" value="EAL_sf"/>
</dbReference>
<evidence type="ECO:0000313" key="6">
    <source>
        <dbReference type="Proteomes" id="UP000609879"/>
    </source>
</evidence>
<keyword evidence="6" id="KW-1185">Reference proteome</keyword>
<organism evidence="5 6">
    <name type="scientific">Paractinoplanes deccanensis</name>
    <dbReference type="NCBI Taxonomy" id="113561"/>
    <lineage>
        <taxon>Bacteria</taxon>
        <taxon>Bacillati</taxon>
        <taxon>Actinomycetota</taxon>
        <taxon>Actinomycetes</taxon>
        <taxon>Micromonosporales</taxon>
        <taxon>Micromonosporaceae</taxon>
        <taxon>Paractinoplanes</taxon>
    </lineage>
</organism>
<gene>
    <name evidence="5" type="ORF">Ade02nite_35920</name>
</gene>
<name>A0ABQ3Y4N5_9ACTN</name>
<comment type="caution">
    <text evidence="5">The sequence shown here is derived from an EMBL/GenBank/DDBJ whole genome shotgun (WGS) entry which is preliminary data.</text>
</comment>
<accession>A0ABQ3Y4N5</accession>
<dbReference type="InterPro" id="IPR001633">
    <property type="entry name" value="EAL_dom"/>
</dbReference>
<keyword evidence="1 2" id="KW-0597">Phosphoprotein</keyword>
<dbReference type="InterPro" id="IPR011006">
    <property type="entry name" value="CheY-like_superfamily"/>
</dbReference>
<evidence type="ECO:0000259" key="4">
    <source>
        <dbReference type="PROSITE" id="PS50883"/>
    </source>
</evidence>